<dbReference type="Proteomes" id="UP001161406">
    <property type="component" value="Unassembled WGS sequence"/>
</dbReference>
<dbReference type="RefSeq" id="WP_284388325.1">
    <property type="nucleotide sequence ID" value="NZ_BSNG01000001.1"/>
</dbReference>
<accession>A0ABQ5UBZ1</accession>
<name>A0ABQ5UBZ1_9HYPH</name>
<evidence type="ECO:0000313" key="2">
    <source>
        <dbReference type="Proteomes" id="UP001161406"/>
    </source>
</evidence>
<comment type="caution">
    <text evidence="1">The sequence shown here is derived from an EMBL/GenBank/DDBJ whole genome shotgun (WGS) entry which is preliminary data.</text>
</comment>
<dbReference type="Pfam" id="PF11011">
    <property type="entry name" value="DUF2849"/>
    <property type="match status" value="1"/>
</dbReference>
<protein>
    <recommendedName>
        <fullName evidence="3">DUF2849 domain-containing protein</fullName>
    </recommendedName>
</protein>
<sequence length="107" mass="11680">MEILTGNELTSGGTVYLDAHNNWVEDLQAARLFGKEETAERDAALVATKAGGRVISLEIEEVSQADGQIVPKRLRERIRAAGPTAPLTLNGEIYDRQHLDEDGHVSI</sequence>
<proteinExistence type="predicted"/>
<dbReference type="InterPro" id="IPR021270">
    <property type="entry name" value="DUF2849"/>
</dbReference>
<reference evidence="1" key="1">
    <citation type="journal article" date="2014" name="Int. J. Syst. Evol. Microbiol.">
        <title>Complete genome of a new Firmicutes species belonging to the dominant human colonic microbiota ('Ruminococcus bicirculans') reveals two chromosomes and a selective capacity to utilize plant glucans.</title>
        <authorList>
            <consortium name="NISC Comparative Sequencing Program"/>
            <person name="Wegmann U."/>
            <person name="Louis P."/>
            <person name="Goesmann A."/>
            <person name="Henrissat B."/>
            <person name="Duncan S.H."/>
            <person name="Flint H.J."/>
        </authorList>
    </citation>
    <scope>NUCLEOTIDE SEQUENCE</scope>
    <source>
        <strain evidence="1">NBRC 103855</strain>
    </source>
</reference>
<evidence type="ECO:0000313" key="1">
    <source>
        <dbReference type="EMBL" id="GLQ08961.1"/>
    </source>
</evidence>
<organism evidence="1 2">
    <name type="scientific">Devosia yakushimensis</name>
    <dbReference type="NCBI Taxonomy" id="470028"/>
    <lineage>
        <taxon>Bacteria</taxon>
        <taxon>Pseudomonadati</taxon>
        <taxon>Pseudomonadota</taxon>
        <taxon>Alphaproteobacteria</taxon>
        <taxon>Hyphomicrobiales</taxon>
        <taxon>Devosiaceae</taxon>
        <taxon>Devosia</taxon>
    </lineage>
</organism>
<reference evidence="1" key="2">
    <citation type="submission" date="2023-01" db="EMBL/GenBank/DDBJ databases">
        <title>Draft genome sequence of Devosia yakushimensis strain NBRC 103855.</title>
        <authorList>
            <person name="Sun Q."/>
            <person name="Mori K."/>
        </authorList>
    </citation>
    <scope>NUCLEOTIDE SEQUENCE</scope>
    <source>
        <strain evidence="1">NBRC 103855</strain>
    </source>
</reference>
<evidence type="ECO:0008006" key="3">
    <source>
        <dbReference type="Google" id="ProtNLM"/>
    </source>
</evidence>
<gene>
    <name evidence="1" type="ORF">GCM10007913_08930</name>
</gene>
<keyword evidence="2" id="KW-1185">Reference proteome</keyword>
<dbReference type="EMBL" id="BSNG01000001">
    <property type="protein sequence ID" value="GLQ08961.1"/>
    <property type="molecule type" value="Genomic_DNA"/>
</dbReference>